<dbReference type="Pfam" id="PF08238">
    <property type="entry name" value="Sel1"/>
    <property type="match status" value="7"/>
</dbReference>
<feature type="compositionally biased region" description="Basic residues" evidence="2">
    <location>
        <begin position="352"/>
        <end position="368"/>
    </location>
</feature>
<dbReference type="SUPFAM" id="SSF81901">
    <property type="entry name" value="HCP-like"/>
    <property type="match status" value="1"/>
</dbReference>
<keyword evidence="1" id="KW-0677">Repeat</keyword>
<dbReference type="PANTHER" id="PTHR46430">
    <property type="entry name" value="PROTEIN SKT5-RELATED"/>
    <property type="match status" value="1"/>
</dbReference>
<feature type="non-terminal residue" evidence="3">
    <location>
        <position position="368"/>
    </location>
</feature>
<proteinExistence type="predicted"/>
<accession>A0A1X2GXY4</accession>
<evidence type="ECO:0000256" key="2">
    <source>
        <dbReference type="SAM" id="MobiDB-lite"/>
    </source>
</evidence>
<dbReference type="InterPro" id="IPR011990">
    <property type="entry name" value="TPR-like_helical_dom_sf"/>
</dbReference>
<protein>
    <submittedName>
        <fullName evidence="3">HCP-like protein</fullName>
    </submittedName>
</protein>
<dbReference type="Proteomes" id="UP000242146">
    <property type="component" value="Unassembled WGS sequence"/>
</dbReference>
<dbReference type="Gene3D" id="1.25.40.10">
    <property type="entry name" value="Tetratricopeptide repeat domain"/>
    <property type="match status" value="2"/>
</dbReference>
<dbReference type="AlphaFoldDB" id="A0A1X2GXY4"/>
<name>A0A1X2GXY4_9FUNG</name>
<dbReference type="InterPro" id="IPR051726">
    <property type="entry name" value="Chitin_Synth_Reg"/>
</dbReference>
<feature type="region of interest" description="Disordered" evidence="2">
    <location>
        <begin position="349"/>
        <end position="368"/>
    </location>
</feature>
<keyword evidence="4" id="KW-1185">Reference proteome</keyword>
<dbReference type="InterPro" id="IPR006597">
    <property type="entry name" value="Sel1-like"/>
</dbReference>
<reference evidence="3 4" key="1">
    <citation type="submission" date="2016-07" db="EMBL/GenBank/DDBJ databases">
        <title>Pervasive Adenine N6-methylation of Active Genes in Fungi.</title>
        <authorList>
            <consortium name="DOE Joint Genome Institute"/>
            <person name="Mondo S.J."/>
            <person name="Dannebaum R.O."/>
            <person name="Kuo R.C."/>
            <person name="Labutti K."/>
            <person name="Haridas S."/>
            <person name="Kuo A."/>
            <person name="Salamov A."/>
            <person name="Ahrendt S.R."/>
            <person name="Lipzen A."/>
            <person name="Sullivan W."/>
            <person name="Andreopoulos W.B."/>
            <person name="Clum A."/>
            <person name="Lindquist E."/>
            <person name="Daum C."/>
            <person name="Ramamoorthy G.K."/>
            <person name="Gryganskyi A."/>
            <person name="Culley D."/>
            <person name="Magnuson J.K."/>
            <person name="James T.Y."/>
            <person name="O'Malley M.A."/>
            <person name="Stajich J.E."/>
            <person name="Spatafora J.W."/>
            <person name="Visel A."/>
            <person name="Grigoriev I.V."/>
        </authorList>
    </citation>
    <scope>NUCLEOTIDE SEQUENCE [LARGE SCALE GENOMIC DNA]</scope>
    <source>
        <strain evidence="3 4">NRRL 3301</strain>
    </source>
</reference>
<feature type="non-terminal residue" evidence="3">
    <location>
        <position position="1"/>
    </location>
</feature>
<gene>
    <name evidence="3" type="ORF">DM01DRAFT_1277869</name>
</gene>
<dbReference type="SMART" id="SM00671">
    <property type="entry name" value="SEL1"/>
    <property type="match status" value="7"/>
</dbReference>
<evidence type="ECO:0000313" key="3">
    <source>
        <dbReference type="EMBL" id="ORX62947.1"/>
    </source>
</evidence>
<dbReference type="STRING" id="101127.A0A1X2GXY4"/>
<dbReference type="EMBL" id="MCGT01000001">
    <property type="protein sequence ID" value="ORX62947.1"/>
    <property type="molecule type" value="Genomic_DNA"/>
</dbReference>
<dbReference type="PANTHER" id="PTHR46430:SF3">
    <property type="entry name" value="ACTIVATOR OF C KINASE PROTEIN 1"/>
    <property type="match status" value="1"/>
</dbReference>
<comment type="caution">
    <text evidence="3">The sequence shown here is derived from an EMBL/GenBank/DDBJ whole genome shotgun (WGS) entry which is preliminary data.</text>
</comment>
<evidence type="ECO:0000256" key="1">
    <source>
        <dbReference type="ARBA" id="ARBA00022737"/>
    </source>
</evidence>
<dbReference type="OrthoDB" id="272077at2759"/>
<sequence length="368" mass="41267">FPPITLQNLQALRRDVLANPNDFPLQLYFVKFLMEAVKQVDMVDAKRTAKAKTAMLSEAQRVVKKLAMPGLGRSGYPGAMFCLANAYGAGFMLLEVNHEKAFHLYLQGSKQQHPPCTYRAGVCYELGLGTRKNNAQALQFYRKAANLGEPSAMYKLAMILLHGLLGQAEHPKEAISWLKRGVPKAEPDRPEILHELALAYEKDGLPSVIPDVDYSRELFTKAAEMGYAPSQYRLGLAFENGMLNYPVDPRISIGWYAKAASQGHLEAGLALSGWYLTGAPGIMPQDDREAYLWAKKIAEQGYPKGQFACGYYCETGIGVRRNLDEAIFWYQQAAGQNYGRAIQRLEDMKLGNPHKKKQDRKRHHNQEP</sequence>
<evidence type="ECO:0000313" key="4">
    <source>
        <dbReference type="Proteomes" id="UP000242146"/>
    </source>
</evidence>
<organism evidence="3 4">
    <name type="scientific">Hesseltinella vesiculosa</name>
    <dbReference type="NCBI Taxonomy" id="101127"/>
    <lineage>
        <taxon>Eukaryota</taxon>
        <taxon>Fungi</taxon>
        <taxon>Fungi incertae sedis</taxon>
        <taxon>Mucoromycota</taxon>
        <taxon>Mucoromycotina</taxon>
        <taxon>Mucoromycetes</taxon>
        <taxon>Mucorales</taxon>
        <taxon>Cunninghamellaceae</taxon>
        <taxon>Hesseltinella</taxon>
    </lineage>
</organism>